<comment type="caution">
    <text evidence="2">The sequence shown here is derived from an EMBL/GenBank/DDBJ whole genome shotgun (WGS) entry which is preliminary data.</text>
</comment>
<name>A0AAE2EIU5_MYCMY</name>
<dbReference type="EMBL" id="LAEW01000001">
    <property type="protein sequence ID" value="KJQ46433.1"/>
    <property type="molecule type" value="Genomic_DNA"/>
</dbReference>
<evidence type="ECO:0000313" key="2">
    <source>
        <dbReference type="EMBL" id="KJQ46433.1"/>
    </source>
</evidence>
<accession>A0AAE2EIU5</accession>
<gene>
    <name evidence="2" type="ORF">TS59_1115</name>
</gene>
<evidence type="ECO:0000259" key="1">
    <source>
        <dbReference type="Pfam" id="PF13276"/>
    </source>
</evidence>
<dbReference type="InterPro" id="IPR025948">
    <property type="entry name" value="HTH-like_dom"/>
</dbReference>
<feature type="domain" description="HTH-like" evidence="1">
    <location>
        <begin position="38"/>
        <end position="84"/>
    </location>
</feature>
<dbReference type="AlphaFoldDB" id="A0AAE2EIU5"/>
<organism evidence="2 3">
    <name type="scientific">Mycoplasma mycoides subsp. mycoides</name>
    <dbReference type="NCBI Taxonomy" id="2103"/>
    <lineage>
        <taxon>Bacteria</taxon>
        <taxon>Bacillati</taxon>
        <taxon>Mycoplasmatota</taxon>
        <taxon>Mollicutes</taxon>
        <taxon>Mycoplasmataceae</taxon>
        <taxon>Mycoplasma</taxon>
    </lineage>
</organism>
<sequence length="86" mass="10562">MLKIYKNVKVYVLLKIDQLPKSSFYEWKYKLENPIDKDKELKKMIIDIFYKSFERYGYRRLKMALKSKGYIVNHKKILRLAKELII</sequence>
<dbReference type="KEGG" id="mmyi:mycmycITA_01054"/>
<dbReference type="Pfam" id="PF13276">
    <property type="entry name" value="HTH_21"/>
    <property type="match status" value="1"/>
</dbReference>
<evidence type="ECO:0000313" key="3">
    <source>
        <dbReference type="Proteomes" id="UP000033624"/>
    </source>
</evidence>
<reference evidence="2 3" key="1">
    <citation type="submission" date="2015-02" db="EMBL/GenBank/DDBJ databases">
        <title>Mycoplasma mycoides subsp. mycoides strain:B237 Genome sequencing.</title>
        <authorList>
            <person name="Fischer A."/>
            <person name="Santana-Cruz I."/>
            <person name="Schieck E."/>
            <person name="Gourle H."/>
            <person name="Lambert M."/>
            <person name="Nadendla S."/>
            <person name="Miller R.A."/>
            <person name="Weber J."/>
            <person name="Bongcam-Rudloff E."/>
            <person name="Vashee S."/>
            <person name="Frey J."/>
            <person name="Jores J."/>
        </authorList>
    </citation>
    <scope>NUCLEOTIDE SEQUENCE [LARGE SCALE GENOMIC DNA]</scope>
    <source>
        <strain evidence="2 3">B237</strain>
    </source>
</reference>
<dbReference type="Proteomes" id="UP000033624">
    <property type="component" value="Unassembled WGS sequence"/>
</dbReference>
<protein>
    <submittedName>
        <fullName evidence="2">HTH-like domain protein</fullName>
    </submittedName>
</protein>
<proteinExistence type="predicted"/>